<dbReference type="Pfam" id="PF07973">
    <property type="entry name" value="tRNA_SAD"/>
    <property type="match status" value="1"/>
</dbReference>
<comment type="catalytic activity">
    <reaction evidence="11">
        <text>tRNA(Ala) + L-alanine + ATP = L-alanyl-tRNA(Ala) + AMP + diphosphate</text>
        <dbReference type="Rhea" id="RHEA:12540"/>
        <dbReference type="Rhea" id="RHEA-COMP:9657"/>
        <dbReference type="Rhea" id="RHEA-COMP:9923"/>
        <dbReference type="ChEBI" id="CHEBI:30616"/>
        <dbReference type="ChEBI" id="CHEBI:33019"/>
        <dbReference type="ChEBI" id="CHEBI:57972"/>
        <dbReference type="ChEBI" id="CHEBI:78442"/>
        <dbReference type="ChEBI" id="CHEBI:78497"/>
        <dbReference type="ChEBI" id="CHEBI:456215"/>
        <dbReference type="EC" id="6.1.1.7"/>
    </reaction>
</comment>
<dbReference type="EC" id="6.1.1.7" evidence="11"/>
<feature type="coiled-coil region" evidence="12">
    <location>
        <begin position="726"/>
        <end position="760"/>
    </location>
</feature>
<dbReference type="InterPro" id="IPR018162">
    <property type="entry name" value="Ala-tRNA-ligase_IIc_anticod-bd"/>
</dbReference>
<dbReference type="FunFam" id="3.30.54.20:FF:000001">
    <property type="entry name" value="Alanine--tRNA ligase"/>
    <property type="match status" value="1"/>
</dbReference>
<dbReference type="Gene3D" id="3.30.980.10">
    <property type="entry name" value="Threonyl-trna Synthetase, Chain A, domain 2"/>
    <property type="match status" value="1"/>
</dbReference>
<dbReference type="SMART" id="SM00863">
    <property type="entry name" value="tRNA_SAD"/>
    <property type="match status" value="1"/>
</dbReference>
<keyword evidence="7 11" id="KW-0067">ATP-binding</keyword>
<evidence type="ECO:0000313" key="15">
    <source>
        <dbReference type="Proteomes" id="UP000270530"/>
    </source>
</evidence>
<dbReference type="FunFam" id="3.30.980.10:FF:000004">
    <property type="entry name" value="Alanine--tRNA ligase, cytoplasmic"/>
    <property type="match status" value="1"/>
</dbReference>
<evidence type="ECO:0000256" key="12">
    <source>
        <dbReference type="SAM" id="Coils"/>
    </source>
</evidence>
<evidence type="ECO:0000256" key="9">
    <source>
        <dbReference type="ARBA" id="ARBA00022917"/>
    </source>
</evidence>
<comment type="cofactor">
    <cofactor evidence="11">
        <name>Zn(2+)</name>
        <dbReference type="ChEBI" id="CHEBI:29105"/>
    </cofactor>
    <text evidence="11">Binds 1 zinc ion per subunit.</text>
</comment>
<proteinExistence type="inferred from homology"/>
<dbReference type="GO" id="GO:0045892">
    <property type="term" value="P:negative regulation of DNA-templated transcription"/>
    <property type="evidence" value="ECO:0007669"/>
    <property type="project" value="TreeGrafter"/>
</dbReference>
<dbReference type="PROSITE" id="PS50860">
    <property type="entry name" value="AA_TRNA_LIGASE_II_ALA"/>
    <property type="match status" value="1"/>
</dbReference>
<reference evidence="15" key="1">
    <citation type="submission" date="2018-04" db="EMBL/GenBank/DDBJ databases">
        <authorList>
            <person name="Watanabe M."/>
            <person name="Kojima H."/>
        </authorList>
    </citation>
    <scope>NUCLEOTIDE SEQUENCE [LARGE SCALE GENOMIC DNA]</scope>
    <source>
        <strain evidence="15">Dysh456</strain>
    </source>
</reference>
<dbReference type="GO" id="GO:0006419">
    <property type="term" value="P:alanyl-tRNA aminoacylation"/>
    <property type="evidence" value="ECO:0007669"/>
    <property type="project" value="UniProtKB-UniRule"/>
</dbReference>
<evidence type="ECO:0000259" key="13">
    <source>
        <dbReference type="PROSITE" id="PS50860"/>
    </source>
</evidence>
<dbReference type="HAMAP" id="MF_00036_B">
    <property type="entry name" value="Ala_tRNA_synth_B"/>
    <property type="match status" value="1"/>
</dbReference>
<dbReference type="Gene3D" id="6.10.250.550">
    <property type="match status" value="1"/>
</dbReference>
<dbReference type="GO" id="GO:0005524">
    <property type="term" value="F:ATP binding"/>
    <property type="evidence" value="ECO:0007669"/>
    <property type="project" value="UniProtKB-UniRule"/>
</dbReference>
<protein>
    <recommendedName>
        <fullName evidence="11">Alanine--tRNA ligase</fullName>
        <ecNumber evidence="11">6.1.1.7</ecNumber>
    </recommendedName>
    <alternativeName>
        <fullName evidence="11">Alanyl-tRNA synthetase</fullName>
        <shortName evidence="11">AlaRS</shortName>
    </alternativeName>
</protein>
<dbReference type="SUPFAM" id="SSF101353">
    <property type="entry name" value="Putative anticodon-binding domain of alanyl-tRNA synthetase (AlaRS)"/>
    <property type="match status" value="1"/>
</dbReference>
<evidence type="ECO:0000256" key="8">
    <source>
        <dbReference type="ARBA" id="ARBA00022884"/>
    </source>
</evidence>
<dbReference type="InterPro" id="IPR018165">
    <property type="entry name" value="Ala-tRNA-synth_IIc_core"/>
</dbReference>
<keyword evidence="5 11" id="KW-0547">Nucleotide-binding</keyword>
<dbReference type="GO" id="GO:0000049">
    <property type="term" value="F:tRNA binding"/>
    <property type="evidence" value="ECO:0007669"/>
    <property type="project" value="UniProtKB-KW"/>
</dbReference>
<keyword evidence="11" id="KW-0963">Cytoplasm</keyword>
<comment type="similarity">
    <text evidence="1 11">Belongs to the class-II aminoacyl-tRNA synthetase family.</text>
</comment>
<dbReference type="GO" id="GO:0002161">
    <property type="term" value="F:aminoacyl-tRNA deacylase activity"/>
    <property type="evidence" value="ECO:0007669"/>
    <property type="project" value="TreeGrafter"/>
</dbReference>
<dbReference type="SUPFAM" id="SSF55186">
    <property type="entry name" value="ThrRS/AlaRS common domain"/>
    <property type="match status" value="1"/>
</dbReference>
<dbReference type="InterPro" id="IPR012947">
    <property type="entry name" value="tRNA_SAD"/>
</dbReference>
<evidence type="ECO:0000256" key="3">
    <source>
        <dbReference type="ARBA" id="ARBA00022598"/>
    </source>
</evidence>
<dbReference type="RefSeq" id="WP_126538163.1">
    <property type="nucleotide sequence ID" value="NZ_AP018560.1"/>
</dbReference>
<keyword evidence="4 11" id="KW-0479">Metal-binding</keyword>
<evidence type="ECO:0000256" key="7">
    <source>
        <dbReference type="ARBA" id="ARBA00022840"/>
    </source>
</evidence>
<keyword evidence="6 11" id="KW-0862">Zinc</keyword>
<dbReference type="Pfam" id="PF01411">
    <property type="entry name" value="tRNA-synt_2c"/>
    <property type="match status" value="1"/>
</dbReference>
<evidence type="ECO:0000256" key="4">
    <source>
        <dbReference type="ARBA" id="ARBA00022723"/>
    </source>
</evidence>
<gene>
    <name evidence="11" type="primary">alaS</name>
    <name evidence="14" type="ORF">ALSL_1646</name>
</gene>
<dbReference type="Gene3D" id="2.40.30.130">
    <property type="match status" value="1"/>
</dbReference>
<evidence type="ECO:0000256" key="2">
    <source>
        <dbReference type="ARBA" id="ARBA00022555"/>
    </source>
</evidence>
<dbReference type="InterPro" id="IPR018164">
    <property type="entry name" value="Ala-tRNA-synth_IIc_N"/>
</dbReference>
<dbReference type="InterPro" id="IPR018163">
    <property type="entry name" value="Thr/Ala-tRNA-synth_IIc_edit"/>
</dbReference>
<accession>A0A2Z6E722</accession>
<dbReference type="NCBIfam" id="TIGR00344">
    <property type="entry name" value="alaS"/>
    <property type="match status" value="1"/>
</dbReference>
<dbReference type="InterPro" id="IPR003156">
    <property type="entry name" value="DHHA1_dom"/>
</dbReference>
<keyword evidence="9 11" id="KW-0648">Protein biosynthesis</keyword>
<dbReference type="InterPro" id="IPR023033">
    <property type="entry name" value="Ala_tRNA_ligase_euk/bac"/>
</dbReference>
<evidence type="ECO:0000256" key="11">
    <source>
        <dbReference type="HAMAP-Rule" id="MF_00036"/>
    </source>
</evidence>
<organism evidence="14 15">
    <name type="scientific">Aerosticca soli</name>
    <dbReference type="NCBI Taxonomy" id="2010829"/>
    <lineage>
        <taxon>Bacteria</taxon>
        <taxon>Pseudomonadati</taxon>
        <taxon>Pseudomonadota</taxon>
        <taxon>Gammaproteobacteria</taxon>
        <taxon>Lysobacterales</taxon>
        <taxon>Rhodanobacteraceae</taxon>
        <taxon>Aerosticca</taxon>
    </lineage>
</organism>
<dbReference type="AlphaFoldDB" id="A0A2Z6E722"/>
<dbReference type="GO" id="GO:0005829">
    <property type="term" value="C:cytosol"/>
    <property type="evidence" value="ECO:0007669"/>
    <property type="project" value="TreeGrafter"/>
</dbReference>
<dbReference type="OrthoDB" id="9803884at2"/>
<feature type="domain" description="Alanyl-transfer RNA synthetases family profile" evidence="13">
    <location>
        <begin position="1"/>
        <end position="710"/>
    </location>
</feature>
<dbReference type="KEGG" id="rbd:ALSL_1646"/>
<comment type="function">
    <text evidence="11">Catalyzes the attachment of alanine to tRNA(Ala) in a two-step reaction: alanine is first activated by ATP to form Ala-AMP and then transferred to the acceptor end of tRNA(Ala). Also edits incorrectly charged Ser-tRNA(Ala) and Gly-tRNA(Ala) via its editing domain.</text>
</comment>
<dbReference type="Gene3D" id="3.30.930.10">
    <property type="entry name" value="Bira Bifunctional Protein, Domain 2"/>
    <property type="match status" value="1"/>
</dbReference>
<dbReference type="SUPFAM" id="SSF50447">
    <property type="entry name" value="Translation proteins"/>
    <property type="match status" value="1"/>
</dbReference>
<dbReference type="Gene3D" id="3.30.54.20">
    <property type="match status" value="1"/>
</dbReference>
<evidence type="ECO:0000256" key="5">
    <source>
        <dbReference type="ARBA" id="ARBA00022741"/>
    </source>
</evidence>
<keyword evidence="2 11" id="KW-0820">tRNA-binding</keyword>
<dbReference type="EMBL" id="AP018560">
    <property type="protein sequence ID" value="BBD80299.1"/>
    <property type="molecule type" value="Genomic_DNA"/>
</dbReference>
<feature type="binding site" evidence="11">
    <location>
        <position position="667"/>
    </location>
    <ligand>
        <name>Zn(2+)</name>
        <dbReference type="ChEBI" id="CHEBI:29105"/>
    </ligand>
</feature>
<dbReference type="FunFam" id="3.10.310.40:FF:000001">
    <property type="entry name" value="Alanine--tRNA ligase"/>
    <property type="match status" value="1"/>
</dbReference>
<dbReference type="InterPro" id="IPR045864">
    <property type="entry name" value="aa-tRNA-synth_II/BPL/LPL"/>
</dbReference>
<dbReference type="SUPFAM" id="SSF55681">
    <property type="entry name" value="Class II aaRS and biotin synthetases"/>
    <property type="match status" value="1"/>
</dbReference>
<feature type="binding site" evidence="11">
    <location>
        <position position="569"/>
    </location>
    <ligand>
        <name>Zn(2+)</name>
        <dbReference type="ChEBI" id="CHEBI:29105"/>
    </ligand>
</feature>
<keyword evidence="8 11" id="KW-0694">RNA-binding</keyword>
<keyword evidence="3 11" id="KW-0436">Ligase</keyword>
<reference evidence="15" key="2">
    <citation type="submission" date="2018-06" db="EMBL/GenBank/DDBJ databases">
        <title>Genome sequence of Rhodanobacteraceae bacterium strain Dysh456.</title>
        <authorList>
            <person name="Fukui M."/>
        </authorList>
    </citation>
    <scope>NUCLEOTIDE SEQUENCE [LARGE SCALE GENOMIC DNA]</scope>
    <source>
        <strain evidence="15">Dysh456</strain>
    </source>
</reference>
<evidence type="ECO:0000256" key="1">
    <source>
        <dbReference type="ARBA" id="ARBA00008226"/>
    </source>
</evidence>
<name>A0A2Z6E722_9GAMM</name>
<evidence type="ECO:0000256" key="10">
    <source>
        <dbReference type="ARBA" id="ARBA00023146"/>
    </source>
</evidence>
<dbReference type="PANTHER" id="PTHR11777:SF9">
    <property type="entry name" value="ALANINE--TRNA LIGASE, CYTOPLASMIC"/>
    <property type="match status" value="1"/>
</dbReference>
<dbReference type="PANTHER" id="PTHR11777">
    <property type="entry name" value="ALANYL-TRNA SYNTHETASE"/>
    <property type="match status" value="1"/>
</dbReference>
<dbReference type="PRINTS" id="PR00980">
    <property type="entry name" value="TRNASYNTHALA"/>
</dbReference>
<feature type="binding site" evidence="11">
    <location>
        <position position="671"/>
    </location>
    <ligand>
        <name>Zn(2+)</name>
        <dbReference type="ChEBI" id="CHEBI:29105"/>
    </ligand>
</feature>
<dbReference type="Gene3D" id="3.10.310.40">
    <property type="match status" value="1"/>
</dbReference>
<keyword evidence="12" id="KW-0175">Coiled coil</keyword>
<feature type="binding site" evidence="11">
    <location>
        <position position="565"/>
    </location>
    <ligand>
        <name>Zn(2+)</name>
        <dbReference type="ChEBI" id="CHEBI:29105"/>
    </ligand>
</feature>
<comment type="subcellular location">
    <subcellularLocation>
        <location evidence="11">Cytoplasm</location>
    </subcellularLocation>
</comment>
<dbReference type="InterPro" id="IPR050058">
    <property type="entry name" value="Ala-tRNA_ligase"/>
</dbReference>
<dbReference type="FunFam" id="3.30.930.10:FF:000004">
    <property type="entry name" value="Alanine--tRNA ligase"/>
    <property type="match status" value="1"/>
</dbReference>
<dbReference type="GO" id="GO:0004813">
    <property type="term" value="F:alanine-tRNA ligase activity"/>
    <property type="evidence" value="ECO:0007669"/>
    <property type="project" value="UniProtKB-UniRule"/>
</dbReference>
<dbReference type="Pfam" id="PF02272">
    <property type="entry name" value="DHHA1"/>
    <property type="match status" value="1"/>
</dbReference>
<keyword evidence="10 11" id="KW-0030">Aminoacyl-tRNA synthetase</keyword>
<dbReference type="CDD" id="cd00673">
    <property type="entry name" value="AlaRS_core"/>
    <property type="match status" value="1"/>
</dbReference>
<dbReference type="Proteomes" id="UP000270530">
    <property type="component" value="Chromosome"/>
</dbReference>
<comment type="domain">
    <text evidence="11">Consists of three domains; the N-terminal catalytic domain, the editing domain and the C-terminal C-Ala domain. The editing domain removes incorrectly charged amino acids, while the C-Ala domain, along with tRNA(Ala), serves as a bridge to cooperatively bring together the editing and aminoacylation centers thus stimulating deacylation of misacylated tRNAs.</text>
</comment>
<keyword evidence="15" id="KW-1185">Reference proteome</keyword>
<dbReference type="InterPro" id="IPR009000">
    <property type="entry name" value="Transl_B-barrel_sf"/>
</dbReference>
<dbReference type="InterPro" id="IPR002318">
    <property type="entry name" value="Ala-tRNA-lgiase_IIc"/>
</dbReference>
<sequence>MKTADIRSAFLDFFRAKGHTIVPSASLVPANDPTLLFTNSGMVPFKNVFLGSEKLPWSRVADVQRCLRAGGKHNDLDSVGYTARHHTFFEMLGNWSFGDYFKREAIVWAWELLTEVFKLPAERLWVTVYHTDDEAYRIWHDEVGVPAARIVRIGDNKGAPYASDNFWQMADTGPCGPCTEIFYDHGPAVAGGPPGSPDEDGDRYIEIWNLVFMQFDRAPDGALSPLPAPCVDTGMGLERLAAVLQGVHSNYEIDLFRHLIDAAAALTGVADRENKSLRVIADHIRASAFLIVDGVLPSNEGRGYVLRRIIRRALRHGWMLGVRGEFFWKMVAPLVAEMGEAYPELIARQPQVEEALRAEEQRFGETLEHGMRVFDEVAARAGRVIPGADVFRLYDTYGFPVDLTADIARERGLAVDMAGFEQAMNEQRERARAASRFEARGQMPAELAARLLPTTFLGYEALQAKDCKILGIIHEGRARDALADGEDALVILDRTPFYAESGGQVGDTGVLIAEHGLLKVGDTFKLGGVFFAHAGRWHGARPLRVGDVVEAHVDEARRQAIALNHSATHLLHAALRQVLGGHVSQKGSLVAPDRLRFDFSHPRPLTREELLEVEARVNAEIRRNAEVEMRHMPYDEAIASGAMALFGEKYGDEVRVLRMGEFSTELCGGTHVRRTGDIGLFKIVAESGVAAGVRRIEAVTGAAALDFVAEEERRLAELARLLAAGGDDLVDRARQLLERQKKLERELESLRAKAASGEIEALVDAARKVGDIHVVAARLEGFDAKALREGVDLLKQKLGDVVVLLAGAQEGKVALVAGVSGAALGRIKAGEVVAHIARQIGGKGGGRADLAQGGGEDAPHLARLLSELPAWVATRTSAAA</sequence>
<evidence type="ECO:0000256" key="6">
    <source>
        <dbReference type="ARBA" id="ARBA00022833"/>
    </source>
</evidence>
<dbReference type="GO" id="GO:0008270">
    <property type="term" value="F:zinc ion binding"/>
    <property type="evidence" value="ECO:0007669"/>
    <property type="project" value="UniProtKB-UniRule"/>
</dbReference>
<evidence type="ECO:0000313" key="14">
    <source>
        <dbReference type="EMBL" id="BBD80299.1"/>
    </source>
</evidence>